<feature type="region of interest" description="Disordered" evidence="1">
    <location>
        <begin position="132"/>
        <end position="175"/>
    </location>
</feature>
<comment type="caution">
    <text evidence="2">The sequence shown here is derived from an EMBL/GenBank/DDBJ whole genome shotgun (WGS) entry which is preliminary data.</text>
</comment>
<dbReference type="Proteomes" id="UP000292702">
    <property type="component" value="Unassembled WGS sequence"/>
</dbReference>
<accession>A0A4R0S0X4</accession>
<dbReference type="OrthoDB" id="3365399at2759"/>
<dbReference type="EMBL" id="RWJN01000015">
    <property type="protein sequence ID" value="TCD70748.1"/>
    <property type="molecule type" value="Genomic_DNA"/>
</dbReference>
<reference evidence="2 3" key="1">
    <citation type="submission" date="2018-11" db="EMBL/GenBank/DDBJ databases">
        <title>Genome assembly of Steccherinum ochraceum LE-BIN_3174, the white-rot fungus of the Steccherinaceae family (The Residual Polyporoid clade, Polyporales, Basidiomycota).</title>
        <authorList>
            <person name="Fedorova T.V."/>
            <person name="Glazunova O.A."/>
            <person name="Landesman E.O."/>
            <person name="Moiseenko K.V."/>
            <person name="Psurtseva N.V."/>
            <person name="Savinova O.S."/>
            <person name="Shakhova N.V."/>
            <person name="Tyazhelova T.V."/>
            <person name="Vasina D.V."/>
        </authorList>
    </citation>
    <scope>NUCLEOTIDE SEQUENCE [LARGE SCALE GENOMIC DNA]</scope>
    <source>
        <strain evidence="2 3">LE-BIN_3174</strain>
    </source>
</reference>
<evidence type="ECO:0000256" key="1">
    <source>
        <dbReference type="SAM" id="MobiDB-lite"/>
    </source>
</evidence>
<feature type="compositionally biased region" description="Low complexity" evidence="1">
    <location>
        <begin position="17"/>
        <end position="32"/>
    </location>
</feature>
<gene>
    <name evidence="2" type="ORF">EIP91_001777</name>
</gene>
<evidence type="ECO:0000313" key="3">
    <source>
        <dbReference type="Proteomes" id="UP000292702"/>
    </source>
</evidence>
<name>A0A4R0S0X4_9APHY</name>
<protein>
    <recommendedName>
        <fullName evidence="4">Rad60/SUMO-like domain-containing protein</fullName>
    </recommendedName>
</protein>
<feature type="region of interest" description="Disordered" evidence="1">
    <location>
        <begin position="1"/>
        <end position="105"/>
    </location>
</feature>
<dbReference type="Gene3D" id="3.10.20.90">
    <property type="entry name" value="Phosphatidylinositol 3-kinase Catalytic Subunit, Chain A, domain 1"/>
    <property type="match status" value="1"/>
</dbReference>
<organism evidence="2 3">
    <name type="scientific">Steccherinum ochraceum</name>
    <dbReference type="NCBI Taxonomy" id="92696"/>
    <lineage>
        <taxon>Eukaryota</taxon>
        <taxon>Fungi</taxon>
        <taxon>Dikarya</taxon>
        <taxon>Basidiomycota</taxon>
        <taxon>Agaricomycotina</taxon>
        <taxon>Agaricomycetes</taxon>
        <taxon>Polyporales</taxon>
        <taxon>Steccherinaceae</taxon>
        <taxon>Steccherinum</taxon>
    </lineage>
</organism>
<dbReference type="CDD" id="cd17080">
    <property type="entry name" value="Ubl_SLD2_Esc2_like"/>
    <property type="match status" value="1"/>
</dbReference>
<evidence type="ECO:0008006" key="4">
    <source>
        <dbReference type="Google" id="ProtNLM"/>
    </source>
</evidence>
<feature type="region of interest" description="Disordered" evidence="1">
    <location>
        <begin position="427"/>
        <end position="467"/>
    </location>
</feature>
<keyword evidence="3" id="KW-1185">Reference proteome</keyword>
<feature type="compositionally biased region" description="Basic and acidic residues" evidence="1">
    <location>
        <begin position="147"/>
        <end position="156"/>
    </location>
</feature>
<feature type="region of interest" description="Disordered" evidence="1">
    <location>
        <begin position="337"/>
        <end position="375"/>
    </location>
</feature>
<feature type="compositionally biased region" description="Basic and acidic residues" evidence="1">
    <location>
        <begin position="57"/>
        <end position="70"/>
    </location>
</feature>
<sequence>MSTAARPRPRPKPRPRAPSAVPSSPGPSGSLTSPPPRSTPVVINVDDEDDAFFNKRSTVDWSRKPKSPEKVKRKPSKARDSDSEGDSDSVVVKPRPKKKAVGRKAAVLDWTKSSNAIISLDDDEADDILDRILADSSSSTSSKRIRRDQPDHEPSSKRQRSRSRSLTPPPQLSRQVMQNTADKIRAMIPIENRAPSPTSFADEYTSATVLDPELIRIRMNAGVDAHTPAASRGTTPAPEGGGPEKVKVTVKWRPHPLNESARPQQWNFEIKRHDSFKSLFEEAADMAAILSDNLIVTHRGTRVFPSTSPHALGVFAHADLEACDKATYDYIQTHQRRSASIEPIPTPAAHGFTASLPPTQEEDEDQSDAESATSVAEDKGDLFKIILRSKGHKDVSLTVRPTTKCGAIVKAFLKKLGLLDKYPGAGEVVGKPAPKKGRKSAANVKPGGPWLMVDGDKLGNGSEISEADLEDGDMIEVTGL</sequence>
<proteinExistence type="predicted"/>
<dbReference type="STRING" id="92696.A0A4R0S0X4"/>
<evidence type="ECO:0000313" key="2">
    <source>
        <dbReference type="EMBL" id="TCD70748.1"/>
    </source>
</evidence>
<dbReference type="AlphaFoldDB" id="A0A4R0S0X4"/>